<dbReference type="AlphaFoldDB" id="K1YGQ3"/>
<proteinExistence type="predicted"/>
<gene>
    <name evidence="1" type="ORF">ACD_80C00214G0003</name>
</gene>
<reference evidence="1" key="1">
    <citation type="journal article" date="2012" name="Science">
        <title>Fermentation, hydrogen, and sulfur metabolism in multiple uncultivated bacterial phyla.</title>
        <authorList>
            <person name="Wrighton K.C."/>
            <person name="Thomas B.C."/>
            <person name="Sharon I."/>
            <person name="Miller C.S."/>
            <person name="Castelle C.J."/>
            <person name="VerBerkmoes N.C."/>
            <person name="Wilkins M.J."/>
            <person name="Hettich R.L."/>
            <person name="Lipton M.S."/>
            <person name="Williams K.H."/>
            <person name="Long P.E."/>
            <person name="Banfield J.F."/>
        </authorList>
    </citation>
    <scope>NUCLEOTIDE SEQUENCE [LARGE SCALE GENOMIC DNA]</scope>
</reference>
<sequence length="264" mass="31741">MTPPIWKNPITLENVENLTDVEIDIFLNSKKVKARIIDNLIAKNNEELDKQMGISELEEQNHREKSDKTRKIKKESAKIWDWKKYTIEKIEVKTNPEWDIKEYVSWVPNHLIWEQLFSKKALRRLKWSFGRLPTKRMIQKIINTQPWETIDEKYVNFRKKYIEHRLAGSLETIEENFHDINWLMHCWLDGYGDCANFGQDTWADDHTYVDSFYSVCFLKESLVINPDVVSQKEESKWKKNNKSWKIKKNLNIWDVIIPGSRWKL</sequence>
<evidence type="ECO:0000313" key="1">
    <source>
        <dbReference type="EMBL" id="EKD24524.1"/>
    </source>
</evidence>
<name>K1YGQ3_9BACT</name>
<accession>K1YGQ3</accession>
<protein>
    <submittedName>
        <fullName evidence="1">Uncharacterized protein</fullName>
    </submittedName>
</protein>
<dbReference type="EMBL" id="AMFJ01036221">
    <property type="protein sequence ID" value="EKD24524.1"/>
    <property type="molecule type" value="Genomic_DNA"/>
</dbReference>
<comment type="caution">
    <text evidence="1">The sequence shown here is derived from an EMBL/GenBank/DDBJ whole genome shotgun (WGS) entry which is preliminary data.</text>
</comment>
<organism evidence="1">
    <name type="scientific">uncultured bacterium</name>
    <name type="common">gcode 4</name>
    <dbReference type="NCBI Taxonomy" id="1234023"/>
    <lineage>
        <taxon>Bacteria</taxon>
        <taxon>environmental samples</taxon>
    </lineage>
</organism>